<dbReference type="STRING" id="608538.HTH_0973"/>
<dbReference type="OrthoDB" id="15380at2"/>
<dbReference type="Proteomes" id="UP000002574">
    <property type="component" value="Chromosome"/>
</dbReference>
<accession>D3DHX9</accession>
<organism evidence="1 2">
    <name type="scientific">Hydrogenobacter thermophilus (strain DSM 6534 / IAM 12695 / TK-6)</name>
    <dbReference type="NCBI Taxonomy" id="608538"/>
    <lineage>
        <taxon>Bacteria</taxon>
        <taxon>Pseudomonadati</taxon>
        <taxon>Aquificota</taxon>
        <taxon>Aquificia</taxon>
        <taxon>Aquificales</taxon>
        <taxon>Aquificaceae</taxon>
        <taxon>Hydrogenobacter</taxon>
    </lineage>
</organism>
<gene>
    <name evidence="1" type="ordered locus">HTH_0973</name>
</gene>
<dbReference type="KEGG" id="hth:HTH_0973"/>
<name>D3DHX9_HYDTT</name>
<dbReference type="RefSeq" id="WP_012963611.1">
    <property type="nucleotide sequence ID" value="NC_013799.1"/>
</dbReference>
<reference evidence="1 2" key="1">
    <citation type="journal article" date="2010" name="J. Bacteriol.">
        <title>Complete genome sequence of the thermophilic, obligately chemolithoautotrophic hydrogen-oxidizing bacterium Hydrogenobacter thermophilus TK-6.</title>
        <authorList>
            <person name="Arai H."/>
            <person name="Kanbe H."/>
            <person name="Ishii M."/>
            <person name="Igarashi Y."/>
        </authorList>
    </citation>
    <scope>NUCLEOTIDE SEQUENCE [LARGE SCALE GENOMIC DNA]</scope>
    <source>
        <strain evidence="2">DSM 6534 / IAM 12695 / TK-6 [Tokyo]</strain>
    </source>
</reference>
<dbReference type="AlphaFoldDB" id="D3DHX9"/>
<protein>
    <submittedName>
        <fullName evidence="1">Uncharacterized protein</fullName>
    </submittedName>
</protein>
<proteinExistence type="predicted"/>
<dbReference type="KEGG" id="hte:Hydth_0969"/>
<dbReference type="EMBL" id="AP011112">
    <property type="protein sequence ID" value="BAI69431.1"/>
    <property type="molecule type" value="Genomic_DNA"/>
</dbReference>
<keyword evidence="2" id="KW-1185">Reference proteome</keyword>
<evidence type="ECO:0000313" key="1">
    <source>
        <dbReference type="EMBL" id="BAI69431.1"/>
    </source>
</evidence>
<evidence type="ECO:0000313" key="2">
    <source>
        <dbReference type="Proteomes" id="UP000002574"/>
    </source>
</evidence>
<sequence length="99" mass="11416">MKYPKEVFKRLAEELKGMAVPPEIELLVCFPGIEEEDCEEETPYPTVIVRYLGAFDEEGPEKKLVFNEAYWNSSVEQLKGAVMHQIKSLMEELQSFEGE</sequence>